<protein>
    <submittedName>
        <fullName evidence="1">Uncharacterized protein</fullName>
    </submittedName>
</protein>
<gene>
    <name evidence="1" type="ORF">JMJ77_006196</name>
</gene>
<evidence type="ECO:0000313" key="1">
    <source>
        <dbReference type="EMBL" id="KAG7058825.1"/>
    </source>
</evidence>
<comment type="caution">
    <text evidence="1">The sequence shown here is derived from an EMBL/GenBank/DDBJ whole genome shotgun (WGS) entry which is preliminary data.</text>
</comment>
<reference evidence="1" key="1">
    <citation type="submission" date="2021-05" db="EMBL/GenBank/DDBJ databases">
        <title>Comparative genomics of three Colletotrichum scovillei strains and genetic complementation revealed genes involved fungal growth and virulence on chili pepper.</title>
        <authorList>
            <person name="Hsieh D.-K."/>
            <person name="Chuang S.-C."/>
            <person name="Chen C.-Y."/>
            <person name="Chao Y.-T."/>
            <person name="Lu M.-Y.J."/>
            <person name="Lee M.-H."/>
            <person name="Shih M.-C."/>
        </authorList>
    </citation>
    <scope>NUCLEOTIDE SEQUENCE</scope>
    <source>
        <strain evidence="1">Coll-153</strain>
    </source>
</reference>
<accession>A0A9P7UIZ3</accession>
<keyword evidence="2" id="KW-1185">Reference proteome</keyword>
<sequence>MSSTRGSDIFGHLQMRYLAGAPSGTRLLAGMLSI</sequence>
<name>A0A9P7UIZ3_9PEZI</name>
<dbReference type="Proteomes" id="UP000699042">
    <property type="component" value="Unassembled WGS sequence"/>
</dbReference>
<evidence type="ECO:0000313" key="2">
    <source>
        <dbReference type="Proteomes" id="UP000699042"/>
    </source>
</evidence>
<dbReference type="AlphaFoldDB" id="A0A9P7UIZ3"/>
<proteinExistence type="predicted"/>
<dbReference type="EMBL" id="JAESDN010000001">
    <property type="protein sequence ID" value="KAG7058825.1"/>
    <property type="molecule type" value="Genomic_DNA"/>
</dbReference>
<organism evidence="1 2">
    <name type="scientific">Colletotrichum scovillei</name>
    <dbReference type="NCBI Taxonomy" id="1209932"/>
    <lineage>
        <taxon>Eukaryota</taxon>
        <taxon>Fungi</taxon>
        <taxon>Dikarya</taxon>
        <taxon>Ascomycota</taxon>
        <taxon>Pezizomycotina</taxon>
        <taxon>Sordariomycetes</taxon>
        <taxon>Hypocreomycetidae</taxon>
        <taxon>Glomerellales</taxon>
        <taxon>Glomerellaceae</taxon>
        <taxon>Colletotrichum</taxon>
        <taxon>Colletotrichum acutatum species complex</taxon>
    </lineage>
</organism>